<proteinExistence type="predicted"/>
<dbReference type="Pfam" id="PF21798">
    <property type="entry name" value="DUF6878"/>
    <property type="match status" value="1"/>
</dbReference>
<dbReference type="eggNOG" id="ENOG502ZQZG">
    <property type="taxonomic scope" value="Bacteria"/>
</dbReference>
<gene>
    <name evidence="2" type="ORF">BV97_03759</name>
</gene>
<sequence>MINIEAVMADFVVRQAERQVQVAEEIQQLKTAILPRLREAGIARVEIRFDGCGDSGAVEECACLDAAGAAIPCPEVSLFEGEADSVARAGSEELPSLGQALEQLTYLALERHHPGWEINDGACGELAIDVAEATFVLDCSLRFTATDDHRAEL</sequence>
<evidence type="ECO:0000259" key="1">
    <source>
        <dbReference type="Pfam" id="PF21798"/>
    </source>
</evidence>
<feature type="domain" description="DUF6878" evidence="1">
    <location>
        <begin position="28"/>
        <end position="152"/>
    </location>
</feature>
<dbReference type="InterPro" id="IPR049243">
    <property type="entry name" value="DUF6878"/>
</dbReference>
<name>A0A031JQE6_9SPHN</name>
<dbReference type="PATRIC" id="fig|158500.4.peg.3831"/>
<dbReference type="AlphaFoldDB" id="A0A031JQE6"/>
<accession>A0A031JQE6</accession>
<protein>
    <recommendedName>
        <fullName evidence="1">DUF6878 domain-containing protein</fullName>
    </recommendedName>
</protein>
<evidence type="ECO:0000313" key="2">
    <source>
        <dbReference type="EMBL" id="EZP79976.1"/>
    </source>
</evidence>
<evidence type="ECO:0000313" key="3">
    <source>
        <dbReference type="Proteomes" id="UP000024329"/>
    </source>
</evidence>
<dbReference type="Proteomes" id="UP000024329">
    <property type="component" value="Unassembled WGS sequence"/>
</dbReference>
<organism evidence="2 3">
    <name type="scientific">Novosphingobium resinovorum</name>
    <dbReference type="NCBI Taxonomy" id="158500"/>
    <lineage>
        <taxon>Bacteria</taxon>
        <taxon>Pseudomonadati</taxon>
        <taxon>Pseudomonadota</taxon>
        <taxon>Alphaproteobacteria</taxon>
        <taxon>Sphingomonadales</taxon>
        <taxon>Sphingomonadaceae</taxon>
        <taxon>Novosphingobium</taxon>
    </lineage>
</organism>
<comment type="caution">
    <text evidence="2">The sequence shown here is derived from an EMBL/GenBank/DDBJ whole genome shotgun (WGS) entry which is preliminary data.</text>
</comment>
<dbReference type="RefSeq" id="WP_036527711.1">
    <property type="nucleotide sequence ID" value="NZ_JFYZ01000020.1"/>
</dbReference>
<dbReference type="EMBL" id="JFYZ01000020">
    <property type="protein sequence ID" value="EZP79976.1"/>
    <property type="molecule type" value="Genomic_DNA"/>
</dbReference>
<reference evidence="2 3" key="1">
    <citation type="submission" date="2014-03" db="EMBL/GenBank/DDBJ databases">
        <title>Whole genome sequence of Novosphingobium resinovorum KF1.</title>
        <authorList>
            <person name="Gan H.M."/>
            <person name="Gan H.Y."/>
            <person name="Chew T.H."/>
            <person name="Savka M.A."/>
        </authorList>
    </citation>
    <scope>NUCLEOTIDE SEQUENCE [LARGE SCALE GENOMIC DNA]</scope>
    <source>
        <strain evidence="2 3">KF1</strain>
    </source>
</reference>